<evidence type="ECO:0000313" key="8">
    <source>
        <dbReference type="Proteomes" id="UP000037043"/>
    </source>
</evidence>
<feature type="transmembrane region" description="Helical" evidence="6">
    <location>
        <begin position="97"/>
        <end position="118"/>
    </location>
</feature>
<proteinExistence type="predicted"/>
<feature type="transmembrane region" description="Helical" evidence="6">
    <location>
        <begin position="124"/>
        <end position="144"/>
    </location>
</feature>
<evidence type="ECO:0000313" key="7">
    <source>
        <dbReference type="EMBL" id="KOA21407.1"/>
    </source>
</evidence>
<dbReference type="AlphaFoldDB" id="A0A0L6ZEM7"/>
<keyword evidence="5 6" id="KW-0472">Membrane</keyword>
<dbReference type="PANTHER" id="PTHR34857">
    <property type="entry name" value="SLL0384 PROTEIN"/>
    <property type="match status" value="1"/>
</dbReference>
<sequence length="263" mass="30512">MDAEWLFKKEDYIPVKDKEKFINKTILGIINVLGLIRRKESYSNKIYYRTNSTVKVIFTFLNIILLSLSRNATFLLAIDLYLIISTLFIEKEDRIKIFIISLMVPVFTLIMLIPSFLMGNRLNSILILFKVIGTILFINILSYTTKWTQITRALKLLFIPDLFIWIMEITIKYIVILGDYSLNLLYALKLRSIGKNNSKYSSISSIAGTLFLKSKDMGEEMFSAMECRGFTGEYKGYINTKVTKFDIIYIIINVFILVVFLLS</sequence>
<dbReference type="EMBL" id="LHUR01000005">
    <property type="protein sequence ID" value="KOA21407.1"/>
    <property type="molecule type" value="Genomic_DNA"/>
</dbReference>
<dbReference type="Pfam" id="PF02361">
    <property type="entry name" value="CbiQ"/>
    <property type="match status" value="1"/>
</dbReference>
<dbReference type="InterPro" id="IPR003339">
    <property type="entry name" value="ABC/ECF_trnsptr_transmembrane"/>
</dbReference>
<comment type="subcellular location">
    <subcellularLocation>
        <location evidence="1">Membrane</location>
        <topology evidence="1">Multi-pass membrane protein</topology>
    </subcellularLocation>
</comment>
<comment type="caution">
    <text evidence="7">The sequence shown here is derived from an EMBL/GenBank/DDBJ whole genome shotgun (WGS) entry which is preliminary data.</text>
</comment>
<evidence type="ECO:0000256" key="2">
    <source>
        <dbReference type="ARBA" id="ARBA00022475"/>
    </source>
</evidence>
<dbReference type="InterPro" id="IPR051611">
    <property type="entry name" value="ECF_transporter_component"/>
</dbReference>
<dbReference type="CDD" id="cd16914">
    <property type="entry name" value="EcfT"/>
    <property type="match status" value="1"/>
</dbReference>
<dbReference type="Proteomes" id="UP000037043">
    <property type="component" value="Unassembled WGS sequence"/>
</dbReference>
<keyword evidence="2" id="KW-1003">Cell membrane</keyword>
<gene>
    <name evidence="7" type="primary">nikQ</name>
    <name evidence="7" type="ORF">CLHOM_00780</name>
</gene>
<keyword evidence="8" id="KW-1185">Reference proteome</keyword>
<keyword evidence="4 6" id="KW-1133">Transmembrane helix</keyword>
<feature type="transmembrane region" description="Helical" evidence="6">
    <location>
        <begin position="156"/>
        <end position="176"/>
    </location>
</feature>
<evidence type="ECO:0000256" key="1">
    <source>
        <dbReference type="ARBA" id="ARBA00004141"/>
    </source>
</evidence>
<dbReference type="PANTHER" id="PTHR34857:SF2">
    <property type="entry name" value="SLL0384 PROTEIN"/>
    <property type="match status" value="1"/>
</dbReference>
<dbReference type="RefSeq" id="WP_052219690.1">
    <property type="nucleotide sequence ID" value="NZ_LHUR01000005.1"/>
</dbReference>
<name>A0A0L6ZEM7_9CLOT</name>
<protein>
    <submittedName>
        <fullName evidence="7">Nickel transport protein NikQ</fullName>
    </submittedName>
</protein>
<feature type="transmembrane region" description="Helical" evidence="6">
    <location>
        <begin position="72"/>
        <end position="90"/>
    </location>
</feature>
<evidence type="ECO:0000256" key="4">
    <source>
        <dbReference type="ARBA" id="ARBA00022989"/>
    </source>
</evidence>
<reference evidence="8" key="1">
    <citation type="submission" date="2015-08" db="EMBL/GenBank/DDBJ databases">
        <title>Genome sequence of the strict anaerobe Clostridium homopropionicum LuHBu1 (DSM 5847T).</title>
        <authorList>
            <person name="Poehlein A."/>
            <person name="Beck M."/>
            <person name="Schiel-Bengelsdorf B."/>
            <person name="Bengelsdorf F.R."/>
            <person name="Daniel R."/>
            <person name="Duerre P."/>
        </authorList>
    </citation>
    <scope>NUCLEOTIDE SEQUENCE [LARGE SCALE GENOMIC DNA]</scope>
    <source>
        <strain evidence="8">DSM 5847</strain>
    </source>
</reference>
<evidence type="ECO:0000256" key="3">
    <source>
        <dbReference type="ARBA" id="ARBA00022692"/>
    </source>
</evidence>
<feature type="transmembrane region" description="Helical" evidence="6">
    <location>
        <begin position="245"/>
        <end position="262"/>
    </location>
</feature>
<dbReference type="PATRIC" id="fig|1121318.3.peg.77"/>
<evidence type="ECO:0000256" key="6">
    <source>
        <dbReference type="SAM" id="Phobius"/>
    </source>
</evidence>
<dbReference type="GO" id="GO:0005886">
    <property type="term" value="C:plasma membrane"/>
    <property type="evidence" value="ECO:0007669"/>
    <property type="project" value="UniProtKB-ARBA"/>
</dbReference>
<dbReference type="STRING" id="36844.SAMN04488501_105148"/>
<accession>A0A0L6ZEM7</accession>
<feature type="transmembrane region" description="Helical" evidence="6">
    <location>
        <begin position="46"/>
        <end position="66"/>
    </location>
</feature>
<evidence type="ECO:0000256" key="5">
    <source>
        <dbReference type="ARBA" id="ARBA00023136"/>
    </source>
</evidence>
<organism evidence="7 8">
    <name type="scientific">Clostridium homopropionicum DSM 5847</name>
    <dbReference type="NCBI Taxonomy" id="1121318"/>
    <lineage>
        <taxon>Bacteria</taxon>
        <taxon>Bacillati</taxon>
        <taxon>Bacillota</taxon>
        <taxon>Clostridia</taxon>
        <taxon>Eubacteriales</taxon>
        <taxon>Clostridiaceae</taxon>
        <taxon>Clostridium</taxon>
    </lineage>
</organism>
<keyword evidence="3 6" id="KW-0812">Transmembrane</keyword>